<evidence type="ECO:0000256" key="2">
    <source>
        <dbReference type="SAM" id="Phobius"/>
    </source>
</evidence>
<dbReference type="AlphaFoldDB" id="A0A1I7WG16"/>
<name>A0A1I7WG16_HETBA</name>
<dbReference type="WBParaSite" id="Hba_03932">
    <property type="protein sequence ID" value="Hba_03932"/>
    <property type="gene ID" value="Hba_03932"/>
</dbReference>
<dbReference type="Pfam" id="PF10318">
    <property type="entry name" value="7TM_GPCR_Srh"/>
    <property type="match status" value="1"/>
</dbReference>
<organism evidence="3 4">
    <name type="scientific">Heterorhabditis bacteriophora</name>
    <name type="common">Entomopathogenic nematode worm</name>
    <dbReference type="NCBI Taxonomy" id="37862"/>
    <lineage>
        <taxon>Eukaryota</taxon>
        <taxon>Metazoa</taxon>
        <taxon>Ecdysozoa</taxon>
        <taxon>Nematoda</taxon>
        <taxon>Chromadorea</taxon>
        <taxon>Rhabditida</taxon>
        <taxon>Rhabditina</taxon>
        <taxon>Rhabditomorpha</taxon>
        <taxon>Strongyloidea</taxon>
        <taxon>Heterorhabditidae</taxon>
        <taxon>Heterorhabditis</taxon>
    </lineage>
</organism>
<feature type="transmembrane region" description="Helical" evidence="2">
    <location>
        <begin position="59"/>
        <end position="78"/>
    </location>
</feature>
<keyword evidence="2" id="KW-0472">Membrane</keyword>
<keyword evidence="3" id="KW-1185">Reference proteome</keyword>
<evidence type="ECO:0000256" key="1">
    <source>
        <dbReference type="SAM" id="MobiDB-lite"/>
    </source>
</evidence>
<reference evidence="4" key="1">
    <citation type="submission" date="2016-11" db="UniProtKB">
        <authorList>
            <consortium name="WormBaseParasite"/>
        </authorList>
    </citation>
    <scope>IDENTIFICATION</scope>
</reference>
<proteinExistence type="predicted"/>
<dbReference type="Proteomes" id="UP000095283">
    <property type="component" value="Unplaced"/>
</dbReference>
<dbReference type="InterPro" id="IPR019422">
    <property type="entry name" value="7TM_GPCR_serpentine_rcpt_Srh"/>
</dbReference>
<sequence length="130" mass="14418">MAFFPLIAVAGHGVLITNLGFSTFTCIIAVPSVFLTFPLTISFVLIYDGRLDLQILNDVVMVLISNYGILATLFLIYFNDPYREFLIGGLCRKGINTFRTYIYFKRGQEDGAKQPQNRGGGKAQLSDALP</sequence>
<feature type="region of interest" description="Disordered" evidence="1">
    <location>
        <begin position="109"/>
        <end position="130"/>
    </location>
</feature>
<evidence type="ECO:0000313" key="3">
    <source>
        <dbReference type="Proteomes" id="UP000095283"/>
    </source>
</evidence>
<protein>
    <submittedName>
        <fullName evidence="4">Aa_trans domain-containing protein</fullName>
    </submittedName>
</protein>
<keyword evidence="2" id="KW-0812">Transmembrane</keyword>
<accession>A0A1I7WG16</accession>
<feature type="transmembrane region" description="Helical" evidence="2">
    <location>
        <begin position="20"/>
        <end position="47"/>
    </location>
</feature>
<keyword evidence="2" id="KW-1133">Transmembrane helix</keyword>
<evidence type="ECO:0000313" key="4">
    <source>
        <dbReference type="WBParaSite" id="Hba_03932"/>
    </source>
</evidence>